<proteinExistence type="predicted"/>
<name>A0A5S4YLY0_9BRAD</name>
<feature type="region of interest" description="Disordered" evidence="1">
    <location>
        <begin position="104"/>
        <end position="129"/>
    </location>
</feature>
<organism evidence="2 3">
    <name type="scientific">Bradyrhizobium hipponense</name>
    <dbReference type="NCBI Taxonomy" id="2605638"/>
    <lineage>
        <taxon>Bacteria</taxon>
        <taxon>Pseudomonadati</taxon>
        <taxon>Pseudomonadota</taxon>
        <taxon>Alphaproteobacteria</taxon>
        <taxon>Hyphomicrobiales</taxon>
        <taxon>Nitrobacteraceae</taxon>
        <taxon>Bradyrhizobium</taxon>
    </lineage>
</organism>
<dbReference type="EMBL" id="VSTH01000051">
    <property type="protein sequence ID" value="TYO65411.1"/>
    <property type="molecule type" value="Genomic_DNA"/>
</dbReference>
<accession>A0A5S4YLY0</accession>
<reference evidence="2 3" key="1">
    <citation type="submission" date="2019-08" db="EMBL/GenBank/DDBJ databases">
        <title>Bradyrhizobium hipponensis sp. nov., a rhizobium isolated from a Lupinus angustifolius root nodule in Tunisia.</title>
        <authorList>
            <person name="Off K."/>
            <person name="Rejili M."/>
            <person name="Mars M."/>
            <person name="Brachmann A."/>
            <person name="Marin M."/>
        </authorList>
    </citation>
    <scope>NUCLEOTIDE SEQUENCE [LARGE SCALE GENOMIC DNA]</scope>
    <source>
        <strain evidence="3">aSej3</strain>
    </source>
</reference>
<protein>
    <submittedName>
        <fullName evidence="2">Uncharacterized protein</fullName>
    </submittedName>
</protein>
<evidence type="ECO:0000256" key="1">
    <source>
        <dbReference type="SAM" id="MobiDB-lite"/>
    </source>
</evidence>
<feature type="compositionally biased region" description="Basic and acidic residues" evidence="1">
    <location>
        <begin position="105"/>
        <end position="117"/>
    </location>
</feature>
<evidence type="ECO:0000313" key="3">
    <source>
        <dbReference type="Proteomes" id="UP000324797"/>
    </source>
</evidence>
<dbReference type="RefSeq" id="WP_148740345.1">
    <property type="nucleotide sequence ID" value="NZ_VSTH01000051.1"/>
</dbReference>
<keyword evidence="3" id="KW-1185">Reference proteome</keyword>
<dbReference type="AlphaFoldDB" id="A0A5S4YLY0"/>
<evidence type="ECO:0000313" key="2">
    <source>
        <dbReference type="EMBL" id="TYO65411.1"/>
    </source>
</evidence>
<sequence length="129" mass="14344">MDAIEAEKTALELVMNELGLTNKMWGSANERVDASKGQLFNAGFAQFDATLDRRNRGADAFHVIPEAYPKDWSGFRSYGGDIPNIVVGVTFMIQEIKRLLMNGEDPTRLARRPDQKYSPETGLPNPVEG</sequence>
<dbReference type="Proteomes" id="UP000324797">
    <property type="component" value="Unassembled WGS sequence"/>
</dbReference>
<comment type="caution">
    <text evidence="2">The sequence shown here is derived from an EMBL/GenBank/DDBJ whole genome shotgun (WGS) entry which is preliminary data.</text>
</comment>
<gene>
    <name evidence="2" type="ORF">FXV83_15865</name>
</gene>